<name>A0ABU0JLR1_9HYPH</name>
<proteinExistence type="predicted"/>
<dbReference type="SUPFAM" id="SSF48452">
    <property type="entry name" value="TPR-like"/>
    <property type="match status" value="1"/>
</dbReference>
<dbReference type="Gene3D" id="1.25.40.10">
    <property type="entry name" value="Tetratricopeptide repeat domain"/>
    <property type="match status" value="1"/>
</dbReference>
<accession>A0ABU0JLR1</accession>
<evidence type="ECO:0000313" key="2">
    <source>
        <dbReference type="Proteomes" id="UP001242480"/>
    </source>
</evidence>
<protein>
    <submittedName>
        <fullName evidence="1">Tetratricopeptide (TPR) repeat protein</fullName>
    </submittedName>
</protein>
<dbReference type="Proteomes" id="UP001242480">
    <property type="component" value="Unassembled WGS sequence"/>
</dbReference>
<gene>
    <name evidence="1" type="ORF">QO011_008279</name>
</gene>
<sequence length="381" mass="42670">MRQSWKAKDYSTTFEAAKIITKQLPDCDDAWRLAHLSALHLDDSDFVVENLHSLRGDPEVQARIVRYLAKQDDHVWQASELAKRLDVAGHAEAVSPPTRRHIIDRLMRLGLHAYRLDDAVTAGRLFRRCVELAPDSDEAKRYLTDGAAAEIRRARQTKLADDPHGYEAAWRRVLAYEPDHADGLRRVAKAVDQRGEAGESYEDWLNYLRADPHDEKAFTQFARAARRAGRAVEALRRMHTLGLDTSRAEAESLVREARRSARLAHKEGDPRAAATALSAMSAVGALAEQDATLVEATRRRLSRLLVASRREGGLDQTSALASLLLDLVPDDEVALLMLAQYAKLCRDRERAAAFYERLTQVVPSNASYRVTLDRVRGHAAA</sequence>
<evidence type="ECO:0000313" key="1">
    <source>
        <dbReference type="EMBL" id="MDQ0475237.1"/>
    </source>
</evidence>
<comment type="caution">
    <text evidence="1">The sequence shown here is derived from an EMBL/GenBank/DDBJ whole genome shotgun (WGS) entry which is preliminary data.</text>
</comment>
<dbReference type="InterPro" id="IPR011990">
    <property type="entry name" value="TPR-like_helical_dom_sf"/>
</dbReference>
<keyword evidence="2" id="KW-1185">Reference proteome</keyword>
<organism evidence="1 2">
    <name type="scientific">Labrys wisconsinensis</name>
    <dbReference type="NCBI Taxonomy" id="425677"/>
    <lineage>
        <taxon>Bacteria</taxon>
        <taxon>Pseudomonadati</taxon>
        <taxon>Pseudomonadota</taxon>
        <taxon>Alphaproteobacteria</taxon>
        <taxon>Hyphomicrobiales</taxon>
        <taxon>Xanthobacteraceae</taxon>
        <taxon>Labrys</taxon>
    </lineage>
</organism>
<dbReference type="RefSeq" id="WP_307286184.1">
    <property type="nucleotide sequence ID" value="NZ_JAUSVX010000032.1"/>
</dbReference>
<dbReference type="EMBL" id="JAUSVX010000032">
    <property type="protein sequence ID" value="MDQ0475237.1"/>
    <property type="molecule type" value="Genomic_DNA"/>
</dbReference>
<reference evidence="1 2" key="1">
    <citation type="submission" date="2023-07" db="EMBL/GenBank/DDBJ databases">
        <title>Genomic Encyclopedia of Type Strains, Phase IV (KMG-IV): sequencing the most valuable type-strain genomes for metagenomic binning, comparative biology and taxonomic classification.</title>
        <authorList>
            <person name="Goeker M."/>
        </authorList>
    </citation>
    <scope>NUCLEOTIDE SEQUENCE [LARGE SCALE GENOMIC DNA]</scope>
    <source>
        <strain evidence="1 2">DSM 19619</strain>
    </source>
</reference>